<reference evidence="10" key="1">
    <citation type="journal article" date="2017" name="Nature">
        <title>The sunflower genome provides insights into oil metabolism, flowering and Asterid evolution.</title>
        <authorList>
            <person name="Badouin H."/>
            <person name="Gouzy J."/>
            <person name="Grassa C.J."/>
            <person name="Murat F."/>
            <person name="Staton S.E."/>
            <person name="Cottret L."/>
            <person name="Lelandais-Briere C."/>
            <person name="Owens G.L."/>
            <person name="Carrere S."/>
            <person name="Mayjonade B."/>
            <person name="Legrand L."/>
            <person name="Gill N."/>
            <person name="Kane N.C."/>
            <person name="Bowers J.E."/>
            <person name="Hubner S."/>
            <person name="Bellec A."/>
            <person name="Berard A."/>
            <person name="Berges H."/>
            <person name="Blanchet N."/>
            <person name="Boniface M.C."/>
            <person name="Brunel D."/>
            <person name="Catrice O."/>
            <person name="Chaidir N."/>
            <person name="Claudel C."/>
            <person name="Donnadieu C."/>
            <person name="Faraut T."/>
            <person name="Fievet G."/>
            <person name="Helmstetter N."/>
            <person name="King M."/>
            <person name="Knapp S.J."/>
            <person name="Lai Z."/>
            <person name="Le Paslier M.C."/>
            <person name="Lippi Y."/>
            <person name="Lorenzon L."/>
            <person name="Mandel J.R."/>
            <person name="Marage G."/>
            <person name="Marchand G."/>
            <person name="Marquand E."/>
            <person name="Bret-Mestries E."/>
            <person name="Morien E."/>
            <person name="Nambeesan S."/>
            <person name="Nguyen T."/>
            <person name="Pegot-Espagnet P."/>
            <person name="Pouilly N."/>
            <person name="Raftis F."/>
            <person name="Sallet E."/>
            <person name="Schiex T."/>
            <person name="Thomas J."/>
            <person name="Vandecasteele C."/>
            <person name="Vares D."/>
            <person name="Vear F."/>
            <person name="Vautrin S."/>
            <person name="Crespi M."/>
            <person name="Mangin B."/>
            <person name="Burke J.M."/>
            <person name="Salse J."/>
            <person name="Munos S."/>
            <person name="Vincourt P."/>
            <person name="Rieseberg L.H."/>
            <person name="Langlade N.B."/>
        </authorList>
    </citation>
    <scope>NUCLEOTIDE SEQUENCE</scope>
    <source>
        <tissue evidence="10">Leaves</tissue>
    </source>
</reference>
<organism evidence="10 11">
    <name type="scientific">Helianthus annuus</name>
    <name type="common">Common sunflower</name>
    <dbReference type="NCBI Taxonomy" id="4232"/>
    <lineage>
        <taxon>Eukaryota</taxon>
        <taxon>Viridiplantae</taxon>
        <taxon>Streptophyta</taxon>
        <taxon>Embryophyta</taxon>
        <taxon>Tracheophyta</taxon>
        <taxon>Spermatophyta</taxon>
        <taxon>Magnoliopsida</taxon>
        <taxon>eudicotyledons</taxon>
        <taxon>Gunneridae</taxon>
        <taxon>Pentapetalae</taxon>
        <taxon>asterids</taxon>
        <taxon>campanulids</taxon>
        <taxon>Asterales</taxon>
        <taxon>Asteraceae</taxon>
        <taxon>Asteroideae</taxon>
        <taxon>Heliantheae alliance</taxon>
        <taxon>Heliantheae</taxon>
        <taxon>Helianthus</taxon>
    </lineage>
</organism>
<dbReference type="InterPro" id="IPR051378">
    <property type="entry name" value="Cell2Cell_Antifungal"/>
</dbReference>
<dbReference type="GO" id="GO:0005537">
    <property type="term" value="F:D-mannose binding"/>
    <property type="evidence" value="ECO:0007669"/>
    <property type="project" value="UniProtKB-KW"/>
</dbReference>
<accession>A0A9K3DX92</accession>
<dbReference type="PROSITE" id="PS51473">
    <property type="entry name" value="GNK2"/>
    <property type="match status" value="2"/>
</dbReference>
<dbReference type="Proteomes" id="UP000215914">
    <property type="component" value="Unassembled WGS sequence"/>
</dbReference>
<comment type="caution">
    <text evidence="10">The sequence shown here is derived from an EMBL/GenBank/DDBJ whole genome shotgun (WGS) entry which is preliminary data.</text>
</comment>
<evidence type="ECO:0000256" key="2">
    <source>
        <dbReference type="ARBA" id="ARBA00022581"/>
    </source>
</evidence>
<dbReference type="Gramene" id="mRNA:HanXRQr2_Chr15g0672051">
    <property type="protein sequence ID" value="mRNA:HanXRQr2_Chr15g0672051"/>
    <property type="gene ID" value="HanXRQr2_Chr15g0672051"/>
</dbReference>
<evidence type="ECO:0000256" key="4">
    <source>
        <dbReference type="ARBA" id="ARBA00022737"/>
    </source>
</evidence>
<feature type="domain" description="Gnk2-homologous" evidence="9">
    <location>
        <begin position="45"/>
        <end position="146"/>
    </location>
</feature>
<dbReference type="Pfam" id="PF01657">
    <property type="entry name" value="Stress-antifung"/>
    <property type="match status" value="2"/>
</dbReference>
<keyword evidence="2" id="KW-0945">Host-virus interaction</keyword>
<dbReference type="GO" id="GO:0042742">
    <property type="term" value="P:defense response to bacterium"/>
    <property type="evidence" value="ECO:0007669"/>
    <property type="project" value="UniProtKB-KW"/>
</dbReference>
<dbReference type="CDD" id="cd23509">
    <property type="entry name" value="Gnk2-like"/>
    <property type="match status" value="2"/>
</dbReference>
<sequence length="303" mass="34339">MAKIPKEKKMKKVENRWLVSLLVVVEVVLISMAEQVTSQPTDMNSTLMRYQCSDYNSSWPEYHLSNLNTTLSSLCQKLTTGRDATAHSLINNEPVWGVAWCRGYLSVPDCLDCFDFAVDQLKLCGLSYWGRAIYTDCDVRYDKIFTEDYDIIPEDYDITSDMHHVVLCDNTTLSGRIEFQREVEFLLLDLQNAAPRTSNFYAASITNVDGNTTVYAIAECHLNISQGVCLDCLHLISESLVNCLPATFGLSTYEVCFMRYATTPFFGRNQTTDVTSILMGKTSNLLEMICFHNFFAKRDGSLN</sequence>
<evidence type="ECO:0000256" key="5">
    <source>
        <dbReference type="ARBA" id="ARBA00022949"/>
    </source>
</evidence>
<dbReference type="InterPro" id="IPR002902">
    <property type="entry name" value="GNK2"/>
</dbReference>
<gene>
    <name evidence="10" type="ORF">HanXRQr2_Chr15g0672051</name>
</gene>
<evidence type="ECO:0000256" key="6">
    <source>
        <dbReference type="ARBA" id="ARBA00023157"/>
    </source>
</evidence>
<evidence type="ECO:0000313" key="10">
    <source>
        <dbReference type="EMBL" id="KAF5762710.1"/>
    </source>
</evidence>
<comment type="similarity">
    <text evidence="8">Belongs to the cysteine-rich repeat secretory protein family. Plasmodesmata-located proteins (PDLD) subfamily.</text>
</comment>
<evidence type="ECO:0000256" key="7">
    <source>
        <dbReference type="ARBA" id="ARBA00024184"/>
    </source>
</evidence>
<dbReference type="GO" id="GO:0031640">
    <property type="term" value="P:killing of cells of another organism"/>
    <property type="evidence" value="ECO:0007669"/>
    <property type="project" value="UniProtKB-KW"/>
</dbReference>
<dbReference type="PANTHER" id="PTHR32080">
    <property type="entry name" value="ANTIFUNGAL PROTEIN GINKBILOBIN-2-LIKE"/>
    <property type="match status" value="1"/>
</dbReference>
<dbReference type="GO" id="GO:0009506">
    <property type="term" value="C:plasmodesma"/>
    <property type="evidence" value="ECO:0000318"/>
    <property type="project" value="GO_Central"/>
</dbReference>
<protein>
    <submittedName>
        <fullName evidence="10">Gnk2-like domain-containing protein</fullName>
    </submittedName>
</protein>
<keyword evidence="4" id="KW-0677">Repeat</keyword>
<keyword evidence="5" id="KW-0965">Cell junction</keyword>
<dbReference type="Gene3D" id="3.30.430.20">
    <property type="entry name" value="Gnk2 domain, C-X8-C-X2-C motif"/>
    <property type="match status" value="2"/>
</dbReference>
<evidence type="ECO:0000313" key="11">
    <source>
        <dbReference type="Proteomes" id="UP000215914"/>
    </source>
</evidence>
<keyword evidence="11" id="KW-1185">Reference proteome</keyword>
<feature type="domain" description="Gnk2-homologous" evidence="9">
    <location>
        <begin position="161"/>
        <end position="265"/>
    </location>
</feature>
<keyword evidence="3" id="KW-0732">Signal</keyword>
<proteinExistence type="inferred from homology"/>
<evidence type="ECO:0000259" key="9">
    <source>
        <dbReference type="PROSITE" id="PS51473"/>
    </source>
</evidence>
<evidence type="ECO:0000256" key="8">
    <source>
        <dbReference type="ARBA" id="ARBA00038393"/>
    </source>
</evidence>
<reference evidence="10" key="2">
    <citation type="submission" date="2020-06" db="EMBL/GenBank/DDBJ databases">
        <title>Helianthus annuus Genome sequencing and assembly Release 2.</title>
        <authorList>
            <person name="Gouzy J."/>
            <person name="Langlade N."/>
            <person name="Munos S."/>
        </authorList>
    </citation>
    <scope>NUCLEOTIDE SEQUENCE</scope>
    <source>
        <tissue evidence="10">Leaves</tissue>
    </source>
</reference>
<dbReference type="AlphaFoldDB" id="A0A9K3DX92"/>
<dbReference type="EMBL" id="MNCJ02000330">
    <property type="protein sequence ID" value="KAF5762710.1"/>
    <property type="molecule type" value="Genomic_DNA"/>
</dbReference>
<name>A0A9K3DX92_HELAN</name>
<dbReference type="GO" id="GO:0005886">
    <property type="term" value="C:plasma membrane"/>
    <property type="evidence" value="ECO:0007669"/>
    <property type="project" value="UniProtKB-SubCell"/>
</dbReference>
<keyword evidence="6" id="KW-1015">Disulfide bond</keyword>
<comment type="subcellular location">
    <subcellularLocation>
        <location evidence="7">Cell junction</location>
        <location evidence="7">Plasmodesma</location>
    </subcellularLocation>
    <subcellularLocation>
        <location evidence="1">Cell membrane</location>
        <topology evidence="1">Single-pass type I membrane protein</topology>
    </subcellularLocation>
</comment>
<dbReference type="GO" id="GO:0050832">
    <property type="term" value="P:defense response to fungus"/>
    <property type="evidence" value="ECO:0007669"/>
    <property type="project" value="UniProtKB-KW"/>
</dbReference>
<evidence type="ECO:0000256" key="1">
    <source>
        <dbReference type="ARBA" id="ARBA00004251"/>
    </source>
</evidence>
<dbReference type="InterPro" id="IPR038408">
    <property type="entry name" value="GNK2_sf"/>
</dbReference>
<evidence type="ECO:0000256" key="3">
    <source>
        <dbReference type="ARBA" id="ARBA00022729"/>
    </source>
</evidence>
<dbReference type="PANTHER" id="PTHR32080:SF67">
    <property type="entry name" value="GNK2-LIKE DOMAIN-CONTAINING PROTEIN"/>
    <property type="match status" value="1"/>
</dbReference>